<feature type="domain" description="SH3b1" evidence="2">
    <location>
        <begin position="155"/>
        <end position="207"/>
    </location>
</feature>
<evidence type="ECO:0000313" key="5">
    <source>
        <dbReference type="Proteomes" id="UP000075359"/>
    </source>
</evidence>
<organism evidence="4 5">
    <name type="scientific">Sulfurovum riftiae</name>
    <dbReference type="NCBI Taxonomy" id="1630136"/>
    <lineage>
        <taxon>Bacteria</taxon>
        <taxon>Pseudomonadati</taxon>
        <taxon>Campylobacterota</taxon>
        <taxon>Epsilonproteobacteria</taxon>
        <taxon>Campylobacterales</taxon>
        <taxon>Sulfurovaceae</taxon>
        <taxon>Sulfurovum</taxon>
    </lineage>
</organism>
<dbReference type="RefSeq" id="WP_067332167.1">
    <property type="nucleotide sequence ID" value="NZ_LNKT01000067.1"/>
</dbReference>
<dbReference type="AlphaFoldDB" id="A0A151CE37"/>
<feature type="domain" description="SH3b2-type SH3" evidence="3">
    <location>
        <begin position="215"/>
        <end position="258"/>
    </location>
</feature>
<dbReference type="GO" id="GO:0016787">
    <property type="term" value="F:hydrolase activity"/>
    <property type="evidence" value="ECO:0007669"/>
    <property type="project" value="UniProtKB-KW"/>
</dbReference>
<dbReference type="PIRSF" id="PIRSF019015">
    <property type="entry name" value="P60_peptidase_YkfC"/>
    <property type="match status" value="1"/>
</dbReference>
<dbReference type="OrthoDB" id="9799970at2"/>
<dbReference type="InterPro" id="IPR026864">
    <property type="entry name" value="SH3b2-type_SH3"/>
</dbReference>
<comment type="caution">
    <text evidence="4">The sequence shown here is derived from an EMBL/GenBank/DDBJ whole genome shotgun (WGS) entry which is preliminary data.</text>
</comment>
<gene>
    <name evidence="4" type="ORF">AS592_03145</name>
</gene>
<dbReference type="Gene3D" id="3.90.1720.10">
    <property type="entry name" value="endopeptidase domain like (from Nostoc punctiforme)"/>
    <property type="match status" value="1"/>
</dbReference>
<dbReference type="InterPro" id="IPR039439">
    <property type="entry name" value="SH3b1_dom"/>
</dbReference>
<keyword evidence="5" id="KW-1185">Reference proteome</keyword>
<dbReference type="Proteomes" id="UP000075359">
    <property type="component" value="Unassembled WGS sequence"/>
</dbReference>
<dbReference type="InterPro" id="IPR025606">
    <property type="entry name" value="NLPC/P60_N_dom"/>
</dbReference>
<sequence length="445" mass="51283">MFRKMTLGILIVFSLSSLLHAAYILKESKRRSSKIDHMPKHKVADMKKIPQDPAYYAKQIKTWPKARQKRSDEAFNRKYFKPWQLKKLDIPLKDFGWEVRFVTKNKIYTENRKQISAATYKHWIHNANYTQKNRVRRKAITTERTNVRALPTSTPFYLDPRRVGEGFPFNYNQNSALHMNVPLFVSHFSKDKKWAFVRASYAFGWVKVSDIAFVDDAFIRAFRNGKYAMTIKDDLRLYDEKGKAVSFVKLGTLFPIAKDGKHYLAAKRGEKGKALIEKVSVDNPKIIAKKPLPFTSQNVAMVAKEFYGEPYGWGGGYGCRDCSATTRDFLGVFGIFLRRNSSKQAKDGQSIPIKGIPKQAKKKKIIREADPFRSLLYVPGHIVLYLGEYKGEPVIMHTYWGIRKKDGSKLVTGRTIITSTEPGKERRDTKESSRLINTLKTIVKF</sequence>
<dbReference type="Pfam" id="PF12913">
    <property type="entry name" value="SH3_6"/>
    <property type="match status" value="1"/>
</dbReference>
<reference evidence="4 5" key="1">
    <citation type="submission" date="2015-11" db="EMBL/GenBank/DDBJ databases">
        <title>Draft genome of Sulfurovum riftiae 1812E, a member of the Epsilonproteobacteria isolated from the tube of the deep-sea hydrothermal vent tubewom Riftia pachyptila.</title>
        <authorList>
            <person name="Vetriani C."/>
            <person name="Giovannelli D."/>
        </authorList>
    </citation>
    <scope>NUCLEOTIDE SEQUENCE [LARGE SCALE GENOMIC DNA]</scope>
    <source>
        <strain evidence="4 5">1812E</strain>
    </source>
</reference>
<protein>
    <submittedName>
        <fullName evidence="4">Glycoside hydrolase</fullName>
    </submittedName>
</protein>
<dbReference type="SUPFAM" id="SSF54001">
    <property type="entry name" value="Cysteine proteinases"/>
    <property type="match status" value="1"/>
</dbReference>
<name>A0A151CE37_9BACT</name>
<evidence type="ECO:0000259" key="2">
    <source>
        <dbReference type="Pfam" id="PF12913"/>
    </source>
</evidence>
<feature type="domain" description="NLPC/P60 N-terminal" evidence="1">
    <location>
        <begin position="15"/>
        <end position="129"/>
    </location>
</feature>
<evidence type="ECO:0000259" key="3">
    <source>
        <dbReference type="Pfam" id="PF12914"/>
    </source>
</evidence>
<dbReference type="STRING" id="1630136.AS592_03145"/>
<dbReference type="InterPro" id="IPR027017">
    <property type="entry name" value="P60_peptidase_YkfC"/>
</dbReference>
<dbReference type="Pfam" id="PF12912">
    <property type="entry name" value="N_NLPC_P60"/>
    <property type="match status" value="1"/>
</dbReference>
<keyword evidence="4" id="KW-0378">Hydrolase</keyword>
<dbReference type="InterPro" id="IPR038765">
    <property type="entry name" value="Papain-like_cys_pep_sf"/>
</dbReference>
<proteinExistence type="predicted"/>
<dbReference type="EMBL" id="LNKT01000067">
    <property type="protein sequence ID" value="KYJ85749.1"/>
    <property type="molecule type" value="Genomic_DNA"/>
</dbReference>
<evidence type="ECO:0000259" key="1">
    <source>
        <dbReference type="Pfam" id="PF12912"/>
    </source>
</evidence>
<evidence type="ECO:0000313" key="4">
    <source>
        <dbReference type="EMBL" id="KYJ85749.1"/>
    </source>
</evidence>
<dbReference type="Pfam" id="PF12914">
    <property type="entry name" value="SH3_7"/>
    <property type="match status" value="1"/>
</dbReference>
<accession>A0A151CE37</accession>